<dbReference type="HOGENOM" id="CLU_3307338_0_0_9"/>
<evidence type="ECO:0000313" key="1">
    <source>
        <dbReference type="EMBL" id="EKY23548.1"/>
    </source>
</evidence>
<dbReference type="AlphaFoldDB" id="L1Q6G1"/>
<sequence length="39" mass="4779">MYNKVKNMLNKIEKFYIQIPKSLLLQYYLILAEVEMKLN</sequence>
<dbReference type="Proteomes" id="UP000010420">
    <property type="component" value="Unassembled WGS sequence"/>
</dbReference>
<proteinExistence type="predicted"/>
<organism evidence="1 2">
    <name type="scientific">Clostridium celatum DSM 1785</name>
    <dbReference type="NCBI Taxonomy" id="545697"/>
    <lineage>
        <taxon>Bacteria</taxon>
        <taxon>Bacillati</taxon>
        <taxon>Bacillota</taxon>
        <taxon>Clostridia</taxon>
        <taxon>Eubacteriales</taxon>
        <taxon>Clostridiaceae</taxon>
        <taxon>Clostridium</taxon>
    </lineage>
</organism>
<name>L1Q6G1_9CLOT</name>
<comment type="caution">
    <text evidence="1">The sequence shown here is derived from an EMBL/GenBank/DDBJ whole genome shotgun (WGS) entry which is preliminary data.</text>
</comment>
<evidence type="ECO:0000313" key="2">
    <source>
        <dbReference type="Proteomes" id="UP000010420"/>
    </source>
</evidence>
<accession>L1Q6G1</accession>
<keyword evidence="2" id="KW-1185">Reference proteome</keyword>
<dbReference type="EMBL" id="AMEZ01000100">
    <property type="protein sequence ID" value="EKY23548.1"/>
    <property type="molecule type" value="Genomic_DNA"/>
</dbReference>
<dbReference type="PATRIC" id="fig|545697.3.peg.2851"/>
<protein>
    <submittedName>
        <fullName evidence="1">Uncharacterized protein</fullName>
    </submittedName>
</protein>
<gene>
    <name evidence="1" type="ORF">HMPREF0216_02901</name>
</gene>
<reference evidence="1 2" key="1">
    <citation type="submission" date="2012-05" db="EMBL/GenBank/DDBJ databases">
        <authorList>
            <person name="Weinstock G."/>
            <person name="Sodergren E."/>
            <person name="Lobos E.A."/>
            <person name="Fulton L."/>
            <person name="Fulton R."/>
            <person name="Courtney L."/>
            <person name="Fronick C."/>
            <person name="O'Laughlin M."/>
            <person name="Godfrey J."/>
            <person name="Wilson R.M."/>
            <person name="Miner T."/>
            <person name="Farmer C."/>
            <person name="Delehaunty K."/>
            <person name="Cordes M."/>
            <person name="Minx P."/>
            <person name="Tomlinson C."/>
            <person name="Chen J."/>
            <person name="Wollam A."/>
            <person name="Pepin K.H."/>
            <person name="Bhonagiri V."/>
            <person name="Zhang X."/>
            <person name="Suruliraj S."/>
            <person name="Warren W."/>
            <person name="Mitreva M."/>
            <person name="Mardis E.R."/>
            <person name="Wilson R.K."/>
        </authorList>
    </citation>
    <scope>NUCLEOTIDE SEQUENCE [LARGE SCALE GENOMIC DNA]</scope>
    <source>
        <strain evidence="1 2">DSM 1785</strain>
    </source>
</reference>